<organism evidence="3 4">
    <name type="scientific">Caldovatus sediminis</name>
    <dbReference type="NCBI Taxonomy" id="2041189"/>
    <lineage>
        <taxon>Bacteria</taxon>
        <taxon>Pseudomonadati</taxon>
        <taxon>Pseudomonadota</taxon>
        <taxon>Alphaproteobacteria</taxon>
        <taxon>Acetobacterales</taxon>
        <taxon>Roseomonadaceae</taxon>
        <taxon>Caldovatus</taxon>
    </lineage>
</organism>
<dbReference type="PANTHER" id="PTHR34985:SF1">
    <property type="entry name" value="SLR0554 PROTEIN"/>
    <property type="match status" value="1"/>
</dbReference>
<reference evidence="3 4" key="1">
    <citation type="journal article" date="2014" name="Int. J. Syst. Evol. Microbiol.">
        <title>Complete genome sequence of Corynebacterium casei LMG S-19264T (=DSM 44701T), isolated from a smear-ripened cheese.</title>
        <authorList>
            <consortium name="US DOE Joint Genome Institute (JGI-PGF)"/>
            <person name="Walter F."/>
            <person name="Albersmeier A."/>
            <person name="Kalinowski J."/>
            <person name="Ruckert C."/>
        </authorList>
    </citation>
    <scope>NUCLEOTIDE SEQUENCE [LARGE SCALE GENOMIC DNA]</scope>
    <source>
        <strain evidence="3 4">CGMCC 1.16330</strain>
    </source>
</reference>
<dbReference type="InterPro" id="IPR007936">
    <property type="entry name" value="VapE-like_dom"/>
</dbReference>
<dbReference type="EMBL" id="BMKS01000025">
    <property type="protein sequence ID" value="GGG51603.1"/>
    <property type="molecule type" value="Genomic_DNA"/>
</dbReference>
<feature type="compositionally biased region" description="Basic and acidic residues" evidence="1">
    <location>
        <begin position="1"/>
        <end position="13"/>
    </location>
</feature>
<protein>
    <recommendedName>
        <fullName evidence="2">Virulence-associated protein E-like domain-containing protein</fullName>
    </recommendedName>
</protein>
<comment type="caution">
    <text evidence="3">The sequence shown here is derived from an EMBL/GenBank/DDBJ whole genome shotgun (WGS) entry which is preliminary data.</text>
</comment>
<feature type="domain" description="Virulence-associated protein E-like" evidence="2">
    <location>
        <begin position="140"/>
        <end position="353"/>
    </location>
</feature>
<dbReference type="Pfam" id="PF05272">
    <property type="entry name" value="VapE-like_dom"/>
    <property type="match status" value="1"/>
</dbReference>
<feature type="region of interest" description="Disordered" evidence="1">
    <location>
        <begin position="1"/>
        <end position="21"/>
    </location>
</feature>
<dbReference type="Proteomes" id="UP000597507">
    <property type="component" value="Unassembled WGS sequence"/>
</dbReference>
<sequence>MNHQRPLGDRIDAAVDDAPSSGAAGTPRLLLALARDDQRRVLPTLANALLILALDPILEGMLGYDEFAGQHLLLRPPPPAHEGDPPAAGPYPRTWQAEDVALVQAHLQRVWAHRFGRETTEQAMLAEAARRRYHPVRDWLASLRWDGTPRLDDWLRRAFGAPDDDYHRAAGAKFLVAAVRRVRHPGCKFDALLVLEGAQGIGKSSACRALFGAHWFSDAVPADLGSKDAAMALCGVWGLEFAEIEHLIRAEVETIKSFLSRQVDRYRPPYGKSYVERPRQCVFVGTTNATDYLRDSSGNRRIWPVACRHADAAWVADHREQLWAEAAAREAAGETIWLDDDDTRMAASRQQQARMAEDIWAERIRAKLAEGVPPNSRALLDAIGVPAERQGKREEMRIASILRAEGYVRAYRWRDGRAIRIWIREPEPP</sequence>
<name>A0A8J2ZF66_9PROT</name>
<proteinExistence type="predicted"/>
<evidence type="ECO:0000313" key="4">
    <source>
        <dbReference type="Proteomes" id="UP000597507"/>
    </source>
</evidence>
<evidence type="ECO:0000313" key="3">
    <source>
        <dbReference type="EMBL" id="GGG51603.1"/>
    </source>
</evidence>
<keyword evidence="4" id="KW-1185">Reference proteome</keyword>
<dbReference type="PANTHER" id="PTHR34985">
    <property type="entry name" value="SLR0554 PROTEIN"/>
    <property type="match status" value="1"/>
</dbReference>
<evidence type="ECO:0000256" key="1">
    <source>
        <dbReference type="SAM" id="MobiDB-lite"/>
    </source>
</evidence>
<evidence type="ECO:0000259" key="2">
    <source>
        <dbReference type="Pfam" id="PF05272"/>
    </source>
</evidence>
<accession>A0A8J2ZF66</accession>
<dbReference type="AlphaFoldDB" id="A0A8J2ZF66"/>
<gene>
    <name evidence="3" type="ORF">GCM10010964_43490</name>
</gene>